<evidence type="ECO:0000256" key="2">
    <source>
        <dbReference type="ARBA" id="ARBA00022679"/>
    </source>
</evidence>
<dbReference type="Gene3D" id="3.40.50.300">
    <property type="entry name" value="P-loop containing nucleotide triphosphate hydrolases"/>
    <property type="match status" value="1"/>
</dbReference>
<dbReference type="GO" id="GO:0005739">
    <property type="term" value="C:mitochondrion"/>
    <property type="evidence" value="ECO:0007669"/>
    <property type="project" value="TreeGrafter"/>
</dbReference>
<dbReference type="Gene3D" id="1.10.287.890">
    <property type="entry name" value="Crystal structure of tRNA isopentenylpyrophosphate transferase (bh2366) domain"/>
    <property type="match status" value="1"/>
</dbReference>
<evidence type="ECO:0000256" key="7">
    <source>
        <dbReference type="ARBA" id="ARBA00051744"/>
    </source>
</evidence>
<evidence type="ECO:0000313" key="12">
    <source>
        <dbReference type="Proteomes" id="UP001293254"/>
    </source>
</evidence>
<comment type="catalytic activity">
    <reaction evidence="8">
        <text>dimethylallyl diphosphate + ADP = N(6)-(dimethylallyl)adenosine 5'-diphosphate + diphosphate</text>
        <dbReference type="Rhea" id="RHEA:36327"/>
        <dbReference type="ChEBI" id="CHEBI:33019"/>
        <dbReference type="ChEBI" id="CHEBI:57623"/>
        <dbReference type="ChEBI" id="CHEBI:73533"/>
        <dbReference type="ChEBI" id="CHEBI:456216"/>
        <dbReference type="EC" id="2.5.1.112"/>
    </reaction>
</comment>
<gene>
    <name evidence="11" type="ORF">Salat_0504000</name>
</gene>
<keyword evidence="12" id="KW-1185">Reference proteome</keyword>
<evidence type="ECO:0000256" key="5">
    <source>
        <dbReference type="ARBA" id="ARBA00022840"/>
    </source>
</evidence>
<proteinExistence type="inferred from homology"/>
<evidence type="ECO:0000256" key="3">
    <source>
        <dbReference type="ARBA" id="ARBA00022712"/>
    </source>
</evidence>
<evidence type="ECO:0000313" key="11">
    <source>
        <dbReference type="EMBL" id="KAK4441691.1"/>
    </source>
</evidence>
<dbReference type="EC" id="2.5.1.112" evidence="10"/>
<name>A0AAE1Z526_9LAMI</name>
<evidence type="ECO:0000256" key="1">
    <source>
        <dbReference type="ARBA" id="ARBA00005842"/>
    </source>
</evidence>
<dbReference type="InterPro" id="IPR039657">
    <property type="entry name" value="Dimethylallyltransferase"/>
</dbReference>
<comment type="similarity">
    <text evidence="1">Belongs to the IPP transferase family.</text>
</comment>
<dbReference type="GO" id="GO:0005524">
    <property type="term" value="F:ATP binding"/>
    <property type="evidence" value="ECO:0007669"/>
    <property type="project" value="UniProtKB-KW"/>
</dbReference>
<dbReference type="PANTHER" id="PTHR11088">
    <property type="entry name" value="TRNA DIMETHYLALLYLTRANSFERASE"/>
    <property type="match status" value="1"/>
</dbReference>
<dbReference type="InterPro" id="IPR027417">
    <property type="entry name" value="P-loop_NTPase"/>
</dbReference>
<reference evidence="11" key="1">
    <citation type="submission" date="2020-06" db="EMBL/GenBank/DDBJ databases">
        <authorList>
            <person name="Li T."/>
            <person name="Hu X."/>
            <person name="Zhang T."/>
            <person name="Song X."/>
            <person name="Zhang H."/>
            <person name="Dai N."/>
            <person name="Sheng W."/>
            <person name="Hou X."/>
            <person name="Wei L."/>
        </authorList>
    </citation>
    <scope>NUCLEOTIDE SEQUENCE</scope>
    <source>
        <strain evidence="11">3651</strain>
        <tissue evidence="11">Leaf</tissue>
    </source>
</reference>
<dbReference type="GO" id="GO:0006400">
    <property type="term" value="P:tRNA modification"/>
    <property type="evidence" value="ECO:0007669"/>
    <property type="project" value="TreeGrafter"/>
</dbReference>
<dbReference type="GO" id="GO:0009824">
    <property type="term" value="F:AMP dimethylallyltransferase activity"/>
    <property type="evidence" value="ECO:0007669"/>
    <property type="project" value="UniProtKB-ARBA"/>
</dbReference>
<dbReference type="GO" id="GO:0009691">
    <property type="term" value="P:cytokinin biosynthetic process"/>
    <property type="evidence" value="ECO:0007669"/>
    <property type="project" value="UniProtKB-KW"/>
</dbReference>
<accession>A0AAE1Z526</accession>
<dbReference type="AlphaFoldDB" id="A0AAE1Z526"/>
<dbReference type="SUPFAM" id="SSF52540">
    <property type="entry name" value="P-loop containing nucleoside triphosphate hydrolases"/>
    <property type="match status" value="1"/>
</dbReference>
<keyword evidence="3" id="KW-0203">Cytokinin biosynthesis</keyword>
<dbReference type="Pfam" id="PF01715">
    <property type="entry name" value="IPPT"/>
    <property type="match status" value="2"/>
</dbReference>
<keyword evidence="4" id="KW-0547">Nucleotide-binding</keyword>
<organism evidence="11 12">
    <name type="scientific">Sesamum alatum</name>
    <dbReference type="NCBI Taxonomy" id="300844"/>
    <lineage>
        <taxon>Eukaryota</taxon>
        <taxon>Viridiplantae</taxon>
        <taxon>Streptophyta</taxon>
        <taxon>Embryophyta</taxon>
        <taxon>Tracheophyta</taxon>
        <taxon>Spermatophyta</taxon>
        <taxon>Magnoliopsida</taxon>
        <taxon>eudicotyledons</taxon>
        <taxon>Gunneridae</taxon>
        <taxon>Pentapetalae</taxon>
        <taxon>asterids</taxon>
        <taxon>lamiids</taxon>
        <taxon>Lamiales</taxon>
        <taxon>Pedaliaceae</taxon>
        <taxon>Sesamum</taxon>
    </lineage>
</organism>
<dbReference type="EMBL" id="JACGWO010000001">
    <property type="protein sequence ID" value="KAK4441691.1"/>
    <property type="molecule type" value="Genomic_DNA"/>
</dbReference>
<dbReference type="PANTHER" id="PTHR11088:SF74">
    <property type="entry name" value="ADENYLATE ISOPENTENYLTRANSFERASE 5, CHLOROPLASTIC"/>
    <property type="match status" value="1"/>
</dbReference>
<dbReference type="Proteomes" id="UP001293254">
    <property type="component" value="Unassembled WGS sequence"/>
</dbReference>
<keyword evidence="2" id="KW-0808">Transferase</keyword>
<comment type="catalytic activity">
    <reaction evidence="7">
        <text>dimethylallyl diphosphate + ATP = N(6)-(dimethylallyl)adenosine 5'-triphosphate + diphosphate</text>
        <dbReference type="Rhea" id="RHEA:36331"/>
        <dbReference type="ChEBI" id="CHEBI:30616"/>
        <dbReference type="ChEBI" id="CHEBI:33019"/>
        <dbReference type="ChEBI" id="CHEBI:57623"/>
        <dbReference type="ChEBI" id="CHEBI:73532"/>
        <dbReference type="EC" id="2.5.1.112"/>
    </reaction>
</comment>
<dbReference type="FunFam" id="1.10.287.890:FF:000002">
    <property type="entry name" value="Adenylate isopentenyltransferase 5, chloroplastic"/>
    <property type="match status" value="1"/>
</dbReference>
<keyword evidence="6" id="KW-0809">Transit peptide</keyword>
<evidence type="ECO:0000256" key="4">
    <source>
        <dbReference type="ARBA" id="ARBA00022741"/>
    </source>
</evidence>
<evidence type="ECO:0000256" key="8">
    <source>
        <dbReference type="ARBA" id="ARBA00052386"/>
    </source>
</evidence>
<comment type="caution">
    <text evidence="11">The sequence shown here is derived from an EMBL/GenBank/DDBJ whole genome shotgun (WGS) entry which is preliminary data.</text>
</comment>
<dbReference type="GO" id="GO:0052622">
    <property type="term" value="F:ATP/ADP dimethylallyltransferase activity"/>
    <property type="evidence" value="ECO:0007669"/>
    <property type="project" value="UniProtKB-EC"/>
</dbReference>
<sequence length="319" mass="35883">MKLSLPLPLSKQIQPSLYVPTNNYQLLRQPPPKDKVVVVLGATGTGKSRLSIDLATRFAAEVINSDKMQVYQGLDVATNKITDEERCGVPHHLLGTVDPESDFSASDFRAKASLSLKSILRRRHLPVVVGGSNSFVEALVDKNFRSHYDCCFLWVDVAMPVLDSFVSDRVDRMVERGMVKEVRDFFKPNADYSKGIRRAIGVPEFDKFFRAESFCDEETRERIFADAIDKIKINTSRLARRQIEKIHRLRNTKGWMMHRLDATDVFRKRGGEADAAWEDLVAGPGMAVVRRFLYNMEPVGCGGVTAVRDRASLLAAASY</sequence>
<comment type="function">
    <text evidence="9">Involved in cytokinin biosynthesis. Catalyzes the transfer of an isopentenyl group from dimethylallyl diphosphate (DMAPP) to ATP and ADP.</text>
</comment>
<dbReference type="GO" id="GO:0052381">
    <property type="term" value="F:tRNA dimethylallyltransferase activity"/>
    <property type="evidence" value="ECO:0007669"/>
    <property type="project" value="TreeGrafter"/>
</dbReference>
<keyword evidence="5" id="KW-0067">ATP-binding</keyword>
<evidence type="ECO:0000256" key="10">
    <source>
        <dbReference type="ARBA" id="ARBA00066838"/>
    </source>
</evidence>
<evidence type="ECO:0000256" key="9">
    <source>
        <dbReference type="ARBA" id="ARBA00055191"/>
    </source>
</evidence>
<protein>
    <recommendedName>
        <fullName evidence="10">adenylate dimethylallyltransferase (ADP/ATP-dependent)</fullName>
        <ecNumber evidence="10">2.5.1.112</ecNumber>
    </recommendedName>
</protein>
<reference evidence="11" key="2">
    <citation type="journal article" date="2024" name="Plant">
        <title>Genomic evolution and insights into agronomic trait innovations of Sesamum species.</title>
        <authorList>
            <person name="Miao H."/>
            <person name="Wang L."/>
            <person name="Qu L."/>
            <person name="Liu H."/>
            <person name="Sun Y."/>
            <person name="Le M."/>
            <person name="Wang Q."/>
            <person name="Wei S."/>
            <person name="Zheng Y."/>
            <person name="Lin W."/>
            <person name="Duan Y."/>
            <person name="Cao H."/>
            <person name="Xiong S."/>
            <person name="Wang X."/>
            <person name="Wei L."/>
            <person name="Li C."/>
            <person name="Ma Q."/>
            <person name="Ju M."/>
            <person name="Zhao R."/>
            <person name="Li G."/>
            <person name="Mu C."/>
            <person name="Tian Q."/>
            <person name="Mei H."/>
            <person name="Zhang T."/>
            <person name="Gao T."/>
            <person name="Zhang H."/>
        </authorList>
    </citation>
    <scope>NUCLEOTIDE SEQUENCE</scope>
    <source>
        <strain evidence="11">3651</strain>
    </source>
</reference>
<evidence type="ECO:0000256" key="6">
    <source>
        <dbReference type="ARBA" id="ARBA00022946"/>
    </source>
</evidence>